<evidence type="ECO:0000313" key="2">
    <source>
        <dbReference type="Proteomes" id="UP000729402"/>
    </source>
</evidence>
<name>A0A8J5T461_ZIZPA</name>
<reference evidence="1" key="1">
    <citation type="journal article" date="2021" name="bioRxiv">
        <title>Whole Genome Assembly and Annotation of Northern Wild Rice, Zizania palustris L., Supports a Whole Genome Duplication in the Zizania Genus.</title>
        <authorList>
            <person name="Haas M."/>
            <person name="Kono T."/>
            <person name="Macchietto M."/>
            <person name="Millas R."/>
            <person name="McGilp L."/>
            <person name="Shao M."/>
            <person name="Duquette J."/>
            <person name="Hirsch C.N."/>
            <person name="Kimball J."/>
        </authorList>
    </citation>
    <scope>NUCLEOTIDE SEQUENCE</scope>
    <source>
        <tissue evidence="1">Fresh leaf tissue</tissue>
    </source>
</reference>
<reference evidence="1" key="2">
    <citation type="submission" date="2021-02" db="EMBL/GenBank/DDBJ databases">
        <authorList>
            <person name="Kimball J.A."/>
            <person name="Haas M.W."/>
            <person name="Macchietto M."/>
            <person name="Kono T."/>
            <person name="Duquette J."/>
            <person name="Shao M."/>
        </authorList>
    </citation>
    <scope>NUCLEOTIDE SEQUENCE</scope>
    <source>
        <tissue evidence="1">Fresh leaf tissue</tissue>
    </source>
</reference>
<dbReference type="EMBL" id="JAAALK010000282">
    <property type="protein sequence ID" value="KAG8079364.1"/>
    <property type="molecule type" value="Genomic_DNA"/>
</dbReference>
<dbReference type="OrthoDB" id="2668416at2759"/>
<sequence>MGKDSVAVLGPLARLVNVSSVESDVVRPGFSPLRGDIRPPDCDPIRRSRGGISPEAVLRDALAVTIAKEDTALRVAIPVRQRVAVRISPLESLFASSPSASAISFYPSRCILHPYQPEQQQWQQGHILTVDRLLSVALLLPEFTERIPVLPPREKSHLHANPSNHINRV</sequence>
<dbReference type="Proteomes" id="UP000729402">
    <property type="component" value="Unassembled WGS sequence"/>
</dbReference>
<comment type="caution">
    <text evidence="1">The sequence shown here is derived from an EMBL/GenBank/DDBJ whole genome shotgun (WGS) entry which is preliminary data.</text>
</comment>
<protein>
    <submittedName>
        <fullName evidence="1">Uncharacterized protein</fullName>
    </submittedName>
</protein>
<proteinExistence type="predicted"/>
<organism evidence="1 2">
    <name type="scientific">Zizania palustris</name>
    <name type="common">Northern wild rice</name>
    <dbReference type="NCBI Taxonomy" id="103762"/>
    <lineage>
        <taxon>Eukaryota</taxon>
        <taxon>Viridiplantae</taxon>
        <taxon>Streptophyta</taxon>
        <taxon>Embryophyta</taxon>
        <taxon>Tracheophyta</taxon>
        <taxon>Spermatophyta</taxon>
        <taxon>Magnoliopsida</taxon>
        <taxon>Liliopsida</taxon>
        <taxon>Poales</taxon>
        <taxon>Poaceae</taxon>
        <taxon>BOP clade</taxon>
        <taxon>Oryzoideae</taxon>
        <taxon>Oryzeae</taxon>
        <taxon>Zizaniinae</taxon>
        <taxon>Zizania</taxon>
    </lineage>
</organism>
<accession>A0A8J5T461</accession>
<evidence type="ECO:0000313" key="1">
    <source>
        <dbReference type="EMBL" id="KAG8079364.1"/>
    </source>
</evidence>
<keyword evidence="2" id="KW-1185">Reference proteome</keyword>
<dbReference type="AlphaFoldDB" id="A0A8J5T461"/>
<gene>
    <name evidence="1" type="ORF">GUJ93_ZPchr0007g5003</name>
</gene>